<dbReference type="AlphaFoldDB" id="A0A7R9AC41"/>
<dbReference type="PANTHER" id="PTHR45827:SF1">
    <property type="entry name" value="SORTING NEXIN"/>
    <property type="match status" value="1"/>
</dbReference>
<keyword evidence="4" id="KW-1185">Reference proteome</keyword>
<dbReference type="EMBL" id="CAJPEV010003304">
    <property type="protein sequence ID" value="CAG0899467.1"/>
    <property type="molecule type" value="Genomic_DNA"/>
</dbReference>
<dbReference type="InterPro" id="IPR036871">
    <property type="entry name" value="PX_dom_sf"/>
</dbReference>
<dbReference type="InterPro" id="IPR019497">
    <property type="entry name" value="Sorting_nexin_WASP-bd-dom"/>
</dbReference>
<feature type="domain" description="PX" evidence="2">
    <location>
        <begin position="87"/>
        <end position="215"/>
    </location>
</feature>
<dbReference type="Gene3D" id="1.20.1270.60">
    <property type="entry name" value="Arfaptin homology (AH) domain/BAR domain"/>
    <property type="match status" value="1"/>
</dbReference>
<dbReference type="GO" id="GO:0031410">
    <property type="term" value="C:cytoplasmic vesicle"/>
    <property type="evidence" value="ECO:0007669"/>
    <property type="project" value="TreeGrafter"/>
</dbReference>
<evidence type="ECO:0000313" key="4">
    <source>
        <dbReference type="Proteomes" id="UP000677054"/>
    </source>
</evidence>
<evidence type="ECO:0000259" key="2">
    <source>
        <dbReference type="PROSITE" id="PS50195"/>
    </source>
</evidence>
<dbReference type="GO" id="GO:0016197">
    <property type="term" value="P:endosomal transport"/>
    <property type="evidence" value="ECO:0007669"/>
    <property type="project" value="TreeGrafter"/>
</dbReference>
<dbReference type="PROSITE" id="PS50195">
    <property type="entry name" value="PX"/>
    <property type="match status" value="1"/>
</dbReference>
<dbReference type="InterPro" id="IPR001683">
    <property type="entry name" value="PX_dom"/>
</dbReference>
<sequence length="423" mass="49059">MTRIGVGKGKIPEIFNDFSTYVEFGGEDCVLEDARVNISDEERITIVVSVAAAPLDVAVGLVKPPPVDENQKGSGEEVKWQPLPQVHAYSVTQPKKDWQLRVLKKWPSYHIAHSFSIVPVSRRYEHFDWLRERLEAKYPFVSIPPLPDKPNPGEDESLPLLRVVFDEIVPFHHGEPESTETLRRRLESWLQRVGEHPVLARSLIWKHFITCNDERDWARGKRMAEWDRFIGAKFFLAIDAPETRLCLESVGRHGVSAGLDDVKNALTFMGKSYCRLATLCENQPKTDWELMREKILEYLSMLSPFRHIFRLHKVFLIRSDRIGLRQYRCMAHRNVAHTTGAVAKRKEYERLRAEGKCEPENVDGVLRREEIVSYAVLAEMAHFRQLLHTDLYIFVKTLLSEQIAFYTQAWVLWESVESIECHK</sequence>
<reference evidence="3" key="1">
    <citation type="submission" date="2020-11" db="EMBL/GenBank/DDBJ databases">
        <authorList>
            <person name="Tran Van P."/>
        </authorList>
    </citation>
    <scope>NUCLEOTIDE SEQUENCE</scope>
</reference>
<dbReference type="EMBL" id="LR902821">
    <property type="protein sequence ID" value="CAD7251134.1"/>
    <property type="molecule type" value="Genomic_DNA"/>
</dbReference>
<dbReference type="Pfam" id="PF10456">
    <property type="entry name" value="BAR_3_WASP_bdg"/>
    <property type="match status" value="2"/>
</dbReference>
<dbReference type="Gene3D" id="3.30.1520.10">
    <property type="entry name" value="Phox-like domain"/>
    <property type="match status" value="1"/>
</dbReference>
<protein>
    <recommendedName>
        <fullName evidence="2">PX domain-containing protein</fullName>
    </recommendedName>
</protein>
<dbReference type="Proteomes" id="UP000677054">
    <property type="component" value="Unassembled WGS sequence"/>
</dbReference>
<dbReference type="PANTHER" id="PTHR45827">
    <property type="entry name" value="SORTING NEXIN"/>
    <property type="match status" value="1"/>
</dbReference>
<name>A0A7R9AC41_9CRUS</name>
<comment type="similarity">
    <text evidence="1">Belongs to the sorting nexin family.</text>
</comment>
<dbReference type="Pfam" id="PF00787">
    <property type="entry name" value="PX"/>
    <property type="match status" value="1"/>
</dbReference>
<dbReference type="GO" id="GO:0097320">
    <property type="term" value="P:plasma membrane tubulation"/>
    <property type="evidence" value="ECO:0007669"/>
    <property type="project" value="TreeGrafter"/>
</dbReference>
<evidence type="ECO:0000256" key="1">
    <source>
        <dbReference type="ARBA" id="ARBA00010883"/>
    </source>
</evidence>
<proteinExistence type="inferred from homology"/>
<evidence type="ECO:0000313" key="3">
    <source>
        <dbReference type="EMBL" id="CAD7251134.1"/>
    </source>
</evidence>
<dbReference type="GO" id="GO:0006897">
    <property type="term" value="P:endocytosis"/>
    <property type="evidence" value="ECO:0007669"/>
    <property type="project" value="TreeGrafter"/>
</dbReference>
<organism evidence="3">
    <name type="scientific">Darwinula stevensoni</name>
    <dbReference type="NCBI Taxonomy" id="69355"/>
    <lineage>
        <taxon>Eukaryota</taxon>
        <taxon>Metazoa</taxon>
        <taxon>Ecdysozoa</taxon>
        <taxon>Arthropoda</taxon>
        <taxon>Crustacea</taxon>
        <taxon>Oligostraca</taxon>
        <taxon>Ostracoda</taxon>
        <taxon>Podocopa</taxon>
        <taxon>Podocopida</taxon>
        <taxon>Darwinulocopina</taxon>
        <taxon>Darwinuloidea</taxon>
        <taxon>Darwinulidae</taxon>
        <taxon>Darwinula</taxon>
    </lineage>
</organism>
<dbReference type="InterPro" id="IPR027267">
    <property type="entry name" value="AH/BAR_dom_sf"/>
</dbReference>
<dbReference type="GO" id="GO:0035091">
    <property type="term" value="F:phosphatidylinositol binding"/>
    <property type="evidence" value="ECO:0007669"/>
    <property type="project" value="InterPro"/>
</dbReference>
<dbReference type="OrthoDB" id="10254720at2759"/>
<dbReference type="SUPFAM" id="SSF64268">
    <property type="entry name" value="PX domain"/>
    <property type="match status" value="1"/>
</dbReference>
<accession>A0A7R9AC41</accession>
<dbReference type="SMART" id="SM00312">
    <property type="entry name" value="PX"/>
    <property type="match status" value="1"/>
</dbReference>
<dbReference type="GO" id="GO:0005886">
    <property type="term" value="C:plasma membrane"/>
    <property type="evidence" value="ECO:0007669"/>
    <property type="project" value="TreeGrafter"/>
</dbReference>
<gene>
    <name evidence="3" type="ORF">DSTB1V02_LOCUS10901</name>
</gene>